<dbReference type="Pfam" id="PF00520">
    <property type="entry name" value="Ion_trans"/>
    <property type="match status" value="1"/>
</dbReference>
<dbReference type="InterPro" id="IPR028744">
    <property type="entry name" value="CatSper4"/>
</dbReference>
<keyword evidence="4 6" id="KW-0472">Membrane</keyword>
<evidence type="ECO:0000256" key="7">
    <source>
        <dbReference type="SAM" id="SignalP"/>
    </source>
</evidence>
<feature type="compositionally biased region" description="Polar residues" evidence="5">
    <location>
        <begin position="266"/>
        <end position="289"/>
    </location>
</feature>
<dbReference type="GO" id="GO:0005245">
    <property type="term" value="F:voltage-gated calcium channel activity"/>
    <property type="evidence" value="ECO:0007669"/>
    <property type="project" value="TreeGrafter"/>
</dbReference>
<sequence length="289" mass="32312">MTNIVLLLFIILLVFAVSGVTLFGKVIPARFGDLQTSLFSLFICVTQDGWVDLYHHFQKSSVLVNVAGAAYLFLVIMIGAFVFANLVVAVVVTNLEMAMRDATQDTRGKTEQFDDLPKHQDLDQGTTPPIIAYSTFKDSLNLQGQPPLQLADLRRLNTSHVEKYCMVLYALEENLAEYKNIKMDIEQMYKVVHGLNIFDDPGGDHKPRQIGSTIDLEKLKRGDILSNLMRLENMEMLAIDESASNMGTIIHSMGRASRSNNRRSTKTNLPNLPSKTQADLPPKSQNLQP</sequence>
<reference evidence="9" key="1">
    <citation type="journal article" date="2023" name="Mol. Biol. Evol.">
        <title>Third-Generation Sequencing Reveals the Adaptive Role of the Epigenome in Three Deep-Sea Polychaetes.</title>
        <authorList>
            <person name="Perez M."/>
            <person name="Aroh O."/>
            <person name="Sun Y."/>
            <person name="Lan Y."/>
            <person name="Juniper S.K."/>
            <person name="Young C.R."/>
            <person name="Angers B."/>
            <person name="Qian P.Y."/>
        </authorList>
    </citation>
    <scope>NUCLEOTIDE SEQUENCE</scope>
    <source>
        <strain evidence="9">R07B-5</strain>
    </source>
</reference>
<evidence type="ECO:0000313" key="9">
    <source>
        <dbReference type="EMBL" id="KAK2189506.1"/>
    </source>
</evidence>
<feature type="region of interest" description="Disordered" evidence="5">
    <location>
        <begin position="253"/>
        <end position="289"/>
    </location>
</feature>
<name>A0AAD9UHG7_RIDPI</name>
<feature type="signal peptide" evidence="7">
    <location>
        <begin position="1"/>
        <end position="16"/>
    </location>
</feature>
<dbReference type="Gene3D" id="1.10.287.70">
    <property type="match status" value="1"/>
</dbReference>
<feature type="transmembrane region" description="Helical" evidence="6">
    <location>
        <begin position="69"/>
        <end position="92"/>
    </location>
</feature>
<evidence type="ECO:0000259" key="8">
    <source>
        <dbReference type="Pfam" id="PF00520"/>
    </source>
</evidence>
<dbReference type="EMBL" id="JAODUO010000105">
    <property type="protein sequence ID" value="KAK2189506.1"/>
    <property type="molecule type" value="Genomic_DNA"/>
</dbReference>
<comment type="subcellular location">
    <subcellularLocation>
        <location evidence="1">Membrane</location>
        <topology evidence="1">Multi-pass membrane protein</topology>
    </subcellularLocation>
</comment>
<keyword evidence="2 6" id="KW-0812">Transmembrane</keyword>
<dbReference type="GO" id="GO:0030317">
    <property type="term" value="P:flagellated sperm motility"/>
    <property type="evidence" value="ECO:0007669"/>
    <property type="project" value="InterPro"/>
</dbReference>
<proteinExistence type="predicted"/>
<evidence type="ECO:0000256" key="6">
    <source>
        <dbReference type="SAM" id="Phobius"/>
    </source>
</evidence>
<keyword evidence="7" id="KW-0732">Signal</keyword>
<keyword evidence="3 6" id="KW-1133">Transmembrane helix</keyword>
<accession>A0AAD9UHG7</accession>
<evidence type="ECO:0000256" key="1">
    <source>
        <dbReference type="ARBA" id="ARBA00004141"/>
    </source>
</evidence>
<dbReference type="GO" id="GO:0005227">
    <property type="term" value="F:calcium-activated cation channel activity"/>
    <property type="evidence" value="ECO:0007669"/>
    <property type="project" value="InterPro"/>
</dbReference>
<evidence type="ECO:0000256" key="5">
    <source>
        <dbReference type="SAM" id="MobiDB-lite"/>
    </source>
</evidence>
<dbReference type="Proteomes" id="UP001209878">
    <property type="component" value="Unassembled WGS sequence"/>
</dbReference>
<evidence type="ECO:0000256" key="4">
    <source>
        <dbReference type="ARBA" id="ARBA00023136"/>
    </source>
</evidence>
<dbReference type="GO" id="GO:0048240">
    <property type="term" value="P:sperm capacitation"/>
    <property type="evidence" value="ECO:0007669"/>
    <property type="project" value="TreeGrafter"/>
</dbReference>
<dbReference type="PANTHER" id="PTHR47077:SF1">
    <property type="entry name" value="CATION CHANNEL SPERM-ASSOCIATED PROTEIN 4"/>
    <property type="match status" value="1"/>
</dbReference>
<dbReference type="AlphaFoldDB" id="A0AAD9UHG7"/>
<dbReference type="InterPro" id="IPR005821">
    <property type="entry name" value="Ion_trans_dom"/>
</dbReference>
<dbReference type="PANTHER" id="PTHR47077">
    <property type="entry name" value="ION_TRANS DOMAIN-CONTAINING PROTEIN"/>
    <property type="match status" value="1"/>
</dbReference>
<comment type="caution">
    <text evidence="9">The sequence shown here is derived from an EMBL/GenBank/DDBJ whole genome shotgun (WGS) entry which is preliminary data.</text>
</comment>
<dbReference type="GO" id="GO:0097228">
    <property type="term" value="C:sperm principal piece"/>
    <property type="evidence" value="ECO:0007669"/>
    <property type="project" value="TreeGrafter"/>
</dbReference>
<dbReference type="GO" id="GO:0001669">
    <property type="term" value="C:acrosomal vesicle"/>
    <property type="evidence" value="ECO:0007669"/>
    <property type="project" value="TreeGrafter"/>
</dbReference>
<evidence type="ECO:0000256" key="3">
    <source>
        <dbReference type="ARBA" id="ARBA00022989"/>
    </source>
</evidence>
<evidence type="ECO:0000256" key="2">
    <source>
        <dbReference type="ARBA" id="ARBA00022692"/>
    </source>
</evidence>
<dbReference type="GO" id="GO:0006814">
    <property type="term" value="P:sodium ion transport"/>
    <property type="evidence" value="ECO:0007669"/>
    <property type="project" value="TreeGrafter"/>
</dbReference>
<gene>
    <name evidence="9" type="ORF">NP493_105g04046</name>
</gene>
<feature type="chain" id="PRO_5042185209" description="Ion transport domain-containing protein" evidence="7">
    <location>
        <begin position="17"/>
        <end position="289"/>
    </location>
</feature>
<organism evidence="9 10">
    <name type="scientific">Ridgeia piscesae</name>
    <name type="common">Tubeworm</name>
    <dbReference type="NCBI Taxonomy" id="27915"/>
    <lineage>
        <taxon>Eukaryota</taxon>
        <taxon>Metazoa</taxon>
        <taxon>Spiralia</taxon>
        <taxon>Lophotrochozoa</taxon>
        <taxon>Annelida</taxon>
        <taxon>Polychaeta</taxon>
        <taxon>Sedentaria</taxon>
        <taxon>Canalipalpata</taxon>
        <taxon>Sabellida</taxon>
        <taxon>Siboglinidae</taxon>
        <taxon>Ridgeia</taxon>
    </lineage>
</organism>
<dbReference type="SUPFAM" id="SSF81324">
    <property type="entry name" value="Voltage-gated potassium channels"/>
    <property type="match status" value="1"/>
</dbReference>
<protein>
    <recommendedName>
        <fullName evidence="8">Ion transport domain-containing protein</fullName>
    </recommendedName>
</protein>
<keyword evidence="10" id="KW-1185">Reference proteome</keyword>
<feature type="domain" description="Ion transport" evidence="8">
    <location>
        <begin position="2"/>
        <end position="98"/>
    </location>
</feature>
<evidence type="ECO:0000313" key="10">
    <source>
        <dbReference type="Proteomes" id="UP001209878"/>
    </source>
</evidence>
<dbReference type="GO" id="GO:0036128">
    <property type="term" value="C:CatSper complex"/>
    <property type="evidence" value="ECO:0007669"/>
    <property type="project" value="InterPro"/>
</dbReference>